<dbReference type="Proteomes" id="UP000001610">
    <property type="component" value="Unassembled WGS sequence"/>
</dbReference>
<reference evidence="1 2" key="1">
    <citation type="journal article" date="2011" name="Genome Biol.">
        <title>Genome sequence of the insect pathogenic fungus Cordyceps militaris, a valued traditional Chinese medicine.</title>
        <authorList>
            <person name="Zheng P."/>
            <person name="Xia Y."/>
            <person name="Xiao G."/>
            <person name="Xiong C."/>
            <person name="Hu X."/>
            <person name="Zhang S."/>
            <person name="Zheng H."/>
            <person name="Huang Y."/>
            <person name="Zhou Y."/>
            <person name="Wang S."/>
            <person name="Zhao G.P."/>
            <person name="Liu X."/>
            <person name="St Leger R.J."/>
            <person name="Wang C."/>
        </authorList>
    </citation>
    <scope>NUCLEOTIDE SEQUENCE [LARGE SCALE GENOMIC DNA]</scope>
    <source>
        <strain evidence="1 2">CM01</strain>
    </source>
</reference>
<dbReference type="VEuPathDB" id="FungiDB:CCM_04591"/>
<dbReference type="RefSeq" id="XP_006669802.1">
    <property type="nucleotide sequence ID" value="XM_006669739.1"/>
</dbReference>
<dbReference type="eggNOG" id="ENOG502SKEC">
    <property type="taxonomic scope" value="Eukaryota"/>
</dbReference>
<keyword evidence="2" id="KW-1185">Reference proteome</keyword>
<keyword evidence="1" id="KW-0808">Transferase</keyword>
<dbReference type="EMBL" id="JH126401">
    <property type="protein sequence ID" value="EGX93219.1"/>
    <property type="molecule type" value="Genomic_DNA"/>
</dbReference>
<sequence>MSSTHRPLNPDTIEYPEGDNHQLKLSILQSSESHVSVKVPYRAYVEYYNLDKVLESAHITSKEESLFGLYAYQLTVPNGSSTSAVGISLPGAPGTISQTGSDADKRKEASGKQGGTVELYLDELPKATAEKLHLKAIGGQGATTKQGAGALGANGDGGDGGSVKIVYDCVSLYGTGSDITDTVKAVINILDKLHRGAATWPEDFQTKEIPKILNLLRTKAVMARLQKDRGKLDSKEAIARCSKEKIEALLSTIVITLTKITWSTEADELLSHIDNKTWPQDFGDEIDDFLHILTYAISKGKNPDLIPSNVKTHQNVAELKQGDFMTYIQILIDILANDAGKDHSAMVSRAKGTLLNVKKRTFPYDFSEDFRVFFKILDSPELIPWRDDIASGIKSPDDLAKRSMLTYRRCLSNLVEILDGRPTEIATSVQRGVDVSGGNPGLSLGTPAPDGQVHHGNVGTVDLDWIKALDKTKTDVCFAHPVQCQMLLDRASFLFCLGSAESVASSLVILQRLQRRLQPFAEPFAPDKSRPSEPLLWRAYRDNAGSLFTVEKKTPGDASTYEEPHAIQQFRAIRTEAATLEQQIYSGHNFYGKGRNEVPRCTFAFYSDYMDQVLSQLKNLEETLTNYLNYDEQAAKALVNTLEKRHKVCETITISKGLEDEAKRNVVDLGHNIKSAAVTIASAKATLMSKLKDAEEAIKKAFSIGGEELVNGLGEVVFATSMGPYTGAATLGLQMIRLWSQGVSKIKSDETGLLINKSYLIQQLEDVQGGEDGKTGLKNINEGYKVISKTGNLSLSDPGGKKLLMLESDFRKALGAFRSVLGEKYKDALSAFDSLQSMSLTLRALWDLGTQEQANIRTAIVEKRNRDVVEYNCAVVMLFKYIQKQEQLNATLKQVNDKEYDVLSALHPAMRAFLQKRYKDVVETTLFWLYNMQQAHRYQALEEQYNRIGEVLATSPTTFPNHAMLFDVKNRLVGDNKTLVASVGQPSQTINRVAYQVKDEILGDIQRVYTHGMRMNFKVTRRDISHGMYDMRINAVRFYAEGAKTKNAGDKLYVRLTHPGPETFVKRDNSSVTFTHQPLTVLFICSTKLKEPDGRPQTISQGKIGLEGSQDNPWARVGPLTTWGVEITQELNEGLDLSEVKKAYFEFDISYRTQA</sequence>
<protein>
    <submittedName>
        <fullName evidence="1">Serine protein kinase, putative</fullName>
    </submittedName>
</protein>
<organism evidence="1 2">
    <name type="scientific">Cordyceps militaris (strain CM01)</name>
    <name type="common">Caterpillar fungus</name>
    <dbReference type="NCBI Taxonomy" id="983644"/>
    <lineage>
        <taxon>Eukaryota</taxon>
        <taxon>Fungi</taxon>
        <taxon>Dikarya</taxon>
        <taxon>Ascomycota</taxon>
        <taxon>Pezizomycotina</taxon>
        <taxon>Sordariomycetes</taxon>
        <taxon>Hypocreomycetidae</taxon>
        <taxon>Hypocreales</taxon>
        <taxon>Cordycipitaceae</taxon>
        <taxon>Cordyceps</taxon>
    </lineage>
</organism>
<dbReference type="GO" id="GO:0016301">
    <property type="term" value="F:kinase activity"/>
    <property type="evidence" value="ECO:0007669"/>
    <property type="project" value="UniProtKB-KW"/>
</dbReference>
<evidence type="ECO:0000313" key="1">
    <source>
        <dbReference type="EMBL" id="EGX93219.1"/>
    </source>
</evidence>
<name>G3JG89_CORMM</name>
<accession>G3JG89</accession>
<dbReference type="AlphaFoldDB" id="G3JG89"/>
<gene>
    <name evidence="1" type="ORF">CCM_04591</name>
</gene>
<evidence type="ECO:0000313" key="2">
    <source>
        <dbReference type="Proteomes" id="UP000001610"/>
    </source>
</evidence>
<dbReference type="KEGG" id="cmt:CCM_04591"/>
<keyword evidence="1" id="KW-0418">Kinase</keyword>
<dbReference type="InParanoid" id="G3JG89"/>
<proteinExistence type="predicted"/>
<dbReference type="GeneID" id="18166614"/>
<dbReference type="HOGENOM" id="CLU_008571_0_0_1"/>
<dbReference type="OMA" id="HPIQCRM"/>
<dbReference type="OrthoDB" id="10016792at2759"/>